<dbReference type="EMBL" id="JABFUD020000009">
    <property type="protein sequence ID" value="KAI5075543.1"/>
    <property type="molecule type" value="Genomic_DNA"/>
</dbReference>
<protein>
    <submittedName>
        <fullName evidence="1">Uncharacterized protein</fullName>
    </submittedName>
</protein>
<accession>A0A9D4UXU1</accession>
<reference evidence="1" key="1">
    <citation type="submission" date="2021-01" db="EMBL/GenBank/DDBJ databases">
        <title>Adiantum capillus-veneris genome.</title>
        <authorList>
            <person name="Fang Y."/>
            <person name="Liao Q."/>
        </authorList>
    </citation>
    <scope>NUCLEOTIDE SEQUENCE</scope>
    <source>
        <strain evidence="1">H3</strain>
        <tissue evidence="1">Leaf</tissue>
    </source>
</reference>
<keyword evidence="2" id="KW-1185">Reference proteome</keyword>
<dbReference type="Proteomes" id="UP000886520">
    <property type="component" value="Chromosome 9"/>
</dbReference>
<proteinExistence type="predicted"/>
<sequence length="624" mass="69634">MQEDVGVDHYARHEELFKKRLSLLRESLGLVEQRRRMTRERASSPALKRVILRLKQSQADALDVKCKNQKLLQAVDDMLMEKQAQLPIKSATNVTTKELCCKSSAIVKEQKLNDTCSDVGQEGAVIIRSSDPEAERQHQATSHIKLQDLGSSIKTTDTDASCLSTPITCSSPHEKVLFGTCEEFPAQYIVSELQAIIPHSTLVMEEKLALHSIITVESSKSVDIDNIARKNQHQDTLTDKGSVCTSREDTNEPTSGGCSDLPCLNNDFIIQEIYTHTEQQNEHLTYKHEKLLEQGDDCSKPRLLSFVKESEVATDAGDTVPSRFLIADVGHQIHDQDRTLIRRKRAELATSPSKEKLMILDNIYSAIHQSQHTLWAYQSEHVWNPGLVFSTIEAARVGEEEVRKVLNSKDSGSRLLICCEAICELVHAFPPESLVPSKFVEECLLATQSVKVDIHDWVKKNLLTTYQDVDSALFWDSLTRHAVYLVAHELATAKQIASIFTGILLPASRLNDTVKDVHESARVNLHIFIAILLGTKDALATLSSQVNGCLISSGLDCDSAHVALYKYDNDNSRHEWQESALLPIVQMPTVQAEEPAKNVKSTSPRSCLSCSLLVKCLPWKKSNL</sequence>
<organism evidence="1 2">
    <name type="scientific">Adiantum capillus-veneris</name>
    <name type="common">Maidenhair fern</name>
    <dbReference type="NCBI Taxonomy" id="13818"/>
    <lineage>
        <taxon>Eukaryota</taxon>
        <taxon>Viridiplantae</taxon>
        <taxon>Streptophyta</taxon>
        <taxon>Embryophyta</taxon>
        <taxon>Tracheophyta</taxon>
        <taxon>Polypodiopsida</taxon>
        <taxon>Polypodiidae</taxon>
        <taxon>Polypodiales</taxon>
        <taxon>Pteridineae</taxon>
        <taxon>Pteridaceae</taxon>
        <taxon>Vittarioideae</taxon>
        <taxon>Adiantum</taxon>
    </lineage>
</organism>
<dbReference type="AlphaFoldDB" id="A0A9D4UXU1"/>
<gene>
    <name evidence="1" type="ORF">GOP47_0009619</name>
</gene>
<evidence type="ECO:0000313" key="2">
    <source>
        <dbReference type="Proteomes" id="UP000886520"/>
    </source>
</evidence>
<comment type="caution">
    <text evidence="1">The sequence shown here is derived from an EMBL/GenBank/DDBJ whole genome shotgun (WGS) entry which is preliminary data.</text>
</comment>
<name>A0A9D4UXU1_ADICA</name>
<evidence type="ECO:0000313" key="1">
    <source>
        <dbReference type="EMBL" id="KAI5075543.1"/>
    </source>
</evidence>
<dbReference type="OrthoDB" id="1925774at2759"/>